<dbReference type="Gene3D" id="2.40.50.100">
    <property type="match status" value="1"/>
</dbReference>
<comment type="subunit">
    <text evidence="3">The glycine cleavage system is composed of four proteins: P, T, L and H.</text>
</comment>
<evidence type="ECO:0000256" key="2">
    <source>
        <dbReference type="ARBA" id="ARBA00022823"/>
    </source>
</evidence>
<dbReference type="NCBIfam" id="TIGR00527">
    <property type="entry name" value="gcvH"/>
    <property type="match status" value="1"/>
</dbReference>
<evidence type="ECO:0000256" key="4">
    <source>
        <dbReference type="PIRSR" id="PIRSR617453-50"/>
    </source>
</evidence>
<comment type="function">
    <text evidence="3">The glycine cleavage system catalyzes the degradation of glycine. The H protein shuttles the methylamine group of glycine from the P protein to the T protein.</text>
</comment>
<accession>A0A437PX23</accession>
<dbReference type="GO" id="GO:0019464">
    <property type="term" value="P:glycine decarboxylation via glycine cleavage system"/>
    <property type="evidence" value="ECO:0007669"/>
    <property type="project" value="UniProtKB-UniRule"/>
</dbReference>
<dbReference type="PROSITE" id="PS00189">
    <property type="entry name" value="LIPOYL"/>
    <property type="match status" value="1"/>
</dbReference>
<organism evidence="6 7">
    <name type="scientific">Sandaracinomonas limnophila</name>
    <dbReference type="NCBI Taxonomy" id="1862386"/>
    <lineage>
        <taxon>Bacteria</taxon>
        <taxon>Pseudomonadati</taxon>
        <taxon>Bacteroidota</taxon>
        <taxon>Cytophagia</taxon>
        <taxon>Cytophagales</taxon>
        <taxon>Flectobacillaceae</taxon>
        <taxon>Sandaracinomonas</taxon>
    </lineage>
</organism>
<evidence type="ECO:0000313" key="6">
    <source>
        <dbReference type="EMBL" id="RVU26817.1"/>
    </source>
</evidence>
<dbReference type="PANTHER" id="PTHR11715">
    <property type="entry name" value="GLYCINE CLEAVAGE SYSTEM H PROTEIN"/>
    <property type="match status" value="1"/>
</dbReference>
<dbReference type="PANTHER" id="PTHR11715:SF3">
    <property type="entry name" value="GLYCINE CLEAVAGE SYSTEM H PROTEIN-RELATED"/>
    <property type="match status" value="1"/>
</dbReference>
<evidence type="ECO:0000259" key="5">
    <source>
        <dbReference type="PROSITE" id="PS50968"/>
    </source>
</evidence>
<comment type="cofactor">
    <cofactor evidence="3">
        <name>(R)-lipoate</name>
        <dbReference type="ChEBI" id="CHEBI:83088"/>
    </cofactor>
    <text evidence="3">Binds 1 lipoyl cofactor covalently.</text>
</comment>
<dbReference type="Proteomes" id="UP000282832">
    <property type="component" value="Unassembled WGS sequence"/>
</dbReference>
<dbReference type="GO" id="GO:0005829">
    <property type="term" value="C:cytosol"/>
    <property type="evidence" value="ECO:0007669"/>
    <property type="project" value="TreeGrafter"/>
</dbReference>
<gene>
    <name evidence="3 6" type="primary">gcvH</name>
    <name evidence="6" type="ORF">EOJ36_02135</name>
</gene>
<keyword evidence="2 3" id="KW-0450">Lipoyl</keyword>
<dbReference type="InterPro" id="IPR011053">
    <property type="entry name" value="Single_hybrid_motif"/>
</dbReference>
<evidence type="ECO:0000313" key="7">
    <source>
        <dbReference type="Proteomes" id="UP000282832"/>
    </source>
</evidence>
<dbReference type="InterPro" id="IPR017453">
    <property type="entry name" value="GCV_H_sub"/>
</dbReference>
<dbReference type="OrthoDB" id="9796712at2"/>
<feature type="domain" description="Lipoyl-binding" evidence="5">
    <location>
        <begin position="22"/>
        <end position="104"/>
    </location>
</feature>
<feature type="modified residue" description="N6-lipoyllysine" evidence="3 4">
    <location>
        <position position="63"/>
    </location>
</feature>
<dbReference type="PROSITE" id="PS50968">
    <property type="entry name" value="BIOTINYL_LIPOYL"/>
    <property type="match status" value="1"/>
</dbReference>
<name>A0A437PX23_9BACT</name>
<proteinExistence type="inferred from homology"/>
<comment type="similarity">
    <text evidence="1 3">Belongs to the GcvH family.</text>
</comment>
<protein>
    <recommendedName>
        <fullName evidence="3">Glycine cleavage system H protein</fullName>
    </recommendedName>
</protein>
<dbReference type="RefSeq" id="WP_127802368.1">
    <property type="nucleotide sequence ID" value="NZ_SACY01000001.1"/>
</dbReference>
<comment type="caution">
    <text evidence="6">The sequence shown here is derived from an EMBL/GenBank/DDBJ whole genome shotgun (WGS) entry which is preliminary data.</text>
</comment>
<dbReference type="HAMAP" id="MF_00272">
    <property type="entry name" value="GcvH"/>
    <property type="match status" value="1"/>
</dbReference>
<dbReference type="InterPro" id="IPR002930">
    <property type="entry name" value="GCV_H"/>
</dbReference>
<dbReference type="GO" id="GO:0009249">
    <property type="term" value="P:protein lipoylation"/>
    <property type="evidence" value="ECO:0007669"/>
    <property type="project" value="TreeGrafter"/>
</dbReference>
<dbReference type="InterPro" id="IPR000089">
    <property type="entry name" value="Biotin_lipoyl"/>
</dbReference>
<dbReference type="SUPFAM" id="SSF51230">
    <property type="entry name" value="Single hybrid motif"/>
    <property type="match status" value="1"/>
</dbReference>
<dbReference type="GO" id="GO:0005960">
    <property type="term" value="C:glycine cleavage complex"/>
    <property type="evidence" value="ECO:0007669"/>
    <property type="project" value="InterPro"/>
</dbReference>
<evidence type="ECO:0000256" key="3">
    <source>
        <dbReference type="HAMAP-Rule" id="MF_00272"/>
    </source>
</evidence>
<dbReference type="InterPro" id="IPR003016">
    <property type="entry name" value="2-oxoA_DH_lipoyl-BS"/>
</dbReference>
<dbReference type="InterPro" id="IPR033753">
    <property type="entry name" value="GCV_H/Fam206"/>
</dbReference>
<keyword evidence="7" id="KW-1185">Reference proteome</keyword>
<dbReference type="AlphaFoldDB" id="A0A437PX23"/>
<reference evidence="6 7" key="1">
    <citation type="submission" date="2019-01" db="EMBL/GenBank/DDBJ databases">
        <authorList>
            <person name="Chen W.-M."/>
        </authorList>
    </citation>
    <scope>NUCLEOTIDE SEQUENCE [LARGE SCALE GENOMIC DNA]</scope>
    <source>
        <strain evidence="6 7">FSY-15</strain>
    </source>
</reference>
<evidence type="ECO:0000256" key="1">
    <source>
        <dbReference type="ARBA" id="ARBA00009249"/>
    </source>
</evidence>
<dbReference type="Pfam" id="PF01597">
    <property type="entry name" value="GCV_H"/>
    <property type="match status" value="1"/>
</dbReference>
<dbReference type="CDD" id="cd06848">
    <property type="entry name" value="GCS_H"/>
    <property type="match status" value="1"/>
</dbReference>
<dbReference type="EMBL" id="SACY01000001">
    <property type="protein sequence ID" value="RVU26817.1"/>
    <property type="molecule type" value="Genomic_DNA"/>
</dbReference>
<dbReference type="NCBIfam" id="NF002270">
    <property type="entry name" value="PRK01202.1"/>
    <property type="match status" value="1"/>
</dbReference>
<sequence length="126" mass="13752">MDFKSDVKYSQEHEWVKMDGGVAIVGVSDFAQGELSDIIYVDVNSAGKTLNKDAVFGSLEAVKTVSDLFMPISGEVVEFNSELENSPELINSDPFGKGWIVKIKPSDVSELDTLMDVATYKGFVGH</sequence>